<dbReference type="AlphaFoldDB" id="A0A2N4UAF8"/>
<dbReference type="OrthoDB" id="8968781at2"/>
<comment type="similarity">
    <text evidence="1">Belongs to the UPF0065 (bug) family.</text>
</comment>
<dbReference type="PIRSF" id="PIRSF017082">
    <property type="entry name" value="YflP"/>
    <property type="match status" value="1"/>
</dbReference>
<keyword evidence="2" id="KW-0732">Signal</keyword>
<dbReference type="PANTHER" id="PTHR42928">
    <property type="entry name" value="TRICARBOXYLATE-BINDING PROTEIN"/>
    <property type="match status" value="1"/>
</dbReference>
<keyword evidence="4" id="KW-1185">Reference proteome</keyword>
<feature type="chain" id="PRO_5014963136" evidence="2">
    <location>
        <begin position="25"/>
        <end position="328"/>
    </location>
</feature>
<evidence type="ECO:0000313" key="3">
    <source>
        <dbReference type="EMBL" id="PLC51983.1"/>
    </source>
</evidence>
<dbReference type="EMBL" id="PDNV01000029">
    <property type="protein sequence ID" value="PLC51983.1"/>
    <property type="molecule type" value="Genomic_DNA"/>
</dbReference>
<accession>A0A2N4UAF8</accession>
<sequence length="328" mass="34376">MKSIIYSLLQVSLLSGVTCCVAYAGEVDSWPSKRAITMVLPAGAGGSSDPIARLLASEMAKSLSQSIIVQNRPGAGGNVGMAQAAKAAPDGYNIVISWTGPLATNLALYKDVGYDPRQDFAPIGMIGCTPNVLAVSPNLGPKNLAEFEDYAKNKKDKVSYGTTGAGSSWHIAGEMLNRDIDNSLMHVPYQTPSAALTDLLGGRLDAIFPVIPMTVSHVKAGKLSVLAVFSKERSSVLPEVPTAVEQGRADLISDTCFAVLAPAGTHTTIINELNKVLNAALSDSSTRSKLEAMGMQMRSGSPAELASYLETEIPRQAELVAASGAKPQ</sequence>
<dbReference type="InterPro" id="IPR005064">
    <property type="entry name" value="BUG"/>
</dbReference>
<organism evidence="3 4">
    <name type="scientific">Pollutimonas nitritireducens</name>
    <dbReference type="NCBI Taxonomy" id="2045209"/>
    <lineage>
        <taxon>Bacteria</taxon>
        <taxon>Pseudomonadati</taxon>
        <taxon>Pseudomonadota</taxon>
        <taxon>Betaproteobacteria</taxon>
        <taxon>Burkholderiales</taxon>
        <taxon>Alcaligenaceae</taxon>
        <taxon>Pollutimonas</taxon>
    </lineage>
</organism>
<dbReference type="Proteomes" id="UP000234328">
    <property type="component" value="Unassembled WGS sequence"/>
</dbReference>
<dbReference type="Pfam" id="PF03401">
    <property type="entry name" value="TctC"/>
    <property type="match status" value="1"/>
</dbReference>
<gene>
    <name evidence="3" type="ORF">CR155_20540</name>
</gene>
<dbReference type="InterPro" id="IPR042100">
    <property type="entry name" value="Bug_dom1"/>
</dbReference>
<dbReference type="SUPFAM" id="SSF53850">
    <property type="entry name" value="Periplasmic binding protein-like II"/>
    <property type="match status" value="1"/>
</dbReference>
<reference evidence="3 4" key="1">
    <citation type="submission" date="2017-10" db="EMBL/GenBank/DDBJ databases">
        <title>Two draft genome sequences of Pusillimonas sp. strains isolated from a nitrate- and radionuclide-contaminated groundwater in Russia.</title>
        <authorList>
            <person name="Grouzdev D.S."/>
            <person name="Tourova T.P."/>
            <person name="Goeva M.A."/>
            <person name="Babich T.L."/>
            <person name="Sokolova D.S."/>
            <person name="Abdullin R."/>
            <person name="Poltaraus A.B."/>
            <person name="Toshchakov S.V."/>
            <person name="Nazina T.N."/>
        </authorList>
    </citation>
    <scope>NUCLEOTIDE SEQUENCE [LARGE SCALE GENOMIC DNA]</scope>
    <source>
        <strain evidence="3 4">JR1/69-2-13</strain>
    </source>
</reference>
<evidence type="ECO:0000313" key="4">
    <source>
        <dbReference type="Proteomes" id="UP000234328"/>
    </source>
</evidence>
<comment type="caution">
    <text evidence="3">The sequence shown here is derived from an EMBL/GenBank/DDBJ whole genome shotgun (WGS) entry which is preliminary data.</text>
</comment>
<dbReference type="Gene3D" id="3.40.190.150">
    <property type="entry name" value="Bordetella uptake gene, domain 1"/>
    <property type="match status" value="1"/>
</dbReference>
<protein>
    <submittedName>
        <fullName evidence="3">Uncharacterized protein</fullName>
    </submittedName>
</protein>
<dbReference type="CDD" id="cd07012">
    <property type="entry name" value="PBP2_Bug_TTT"/>
    <property type="match status" value="1"/>
</dbReference>
<name>A0A2N4UAF8_9BURK</name>
<feature type="signal peptide" evidence="2">
    <location>
        <begin position="1"/>
        <end position="24"/>
    </location>
</feature>
<dbReference type="RefSeq" id="WP_102071913.1">
    <property type="nucleotide sequence ID" value="NZ_PDNV01000029.1"/>
</dbReference>
<evidence type="ECO:0000256" key="1">
    <source>
        <dbReference type="ARBA" id="ARBA00006987"/>
    </source>
</evidence>
<dbReference type="PANTHER" id="PTHR42928:SF5">
    <property type="entry name" value="BLR1237 PROTEIN"/>
    <property type="match status" value="1"/>
</dbReference>
<dbReference type="Gene3D" id="3.40.190.10">
    <property type="entry name" value="Periplasmic binding protein-like II"/>
    <property type="match status" value="1"/>
</dbReference>
<evidence type="ECO:0000256" key="2">
    <source>
        <dbReference type="SAM" id="SignalP"/>
    </source>
</evidence>
<proteinExistence type="inferred from homology"/>